<keyword evidence="2" id="KW-1133">Transmembrane helix</keyword>
<keyword evidence="2" id="KW-0472">Membrane</keyword>
<dbReference type="InParanoid" id="E4XGT7"/>
<dbReference type="Proteomes" id="UP000001307">
    <property type="component" value="Unassembled WGS sequence"/>
</dbReference>
<accession>E4XGT7</accession>
<evidence type="ECO:0000256" key="1">
    <source>
        <dbReference type="SAM" id="MobiDB-lite"/>
    </source>
</evidence>
<keyword evidence="4" id="KW-1185">Reference proteome</keyword>
<feature type="region of interest" description="Disordered" evidence="1">
    <location>
        <begin position="22"/>
        <end position="45"/>
    </location>
</feature>
<reference evidence="3" key="1">
    <citation type="journal article" date="2010" name="Science">
        <title>Plasticity of animal genome architecture unmasked by rapid evolution of a pelagic tunicate.</title>
        <authorList>
            <person name="Denoeud F."/>
            <person name="Henriet S."/>
            <person name="Mungpakdee S."/>
            <person name="Aury J.M."/>
            <person name="Da Silva C."/>
            <person name="Brinkmann H."/>
            <person name="Mikhaleva J."/>
            <person name="Olsen L.C."/>
            <person name="Jubin C."/>
            <person name="Canestro C."/>
            <person name="Bouquet J.M."/>
            <person name="Danks G."/>
            <person name="Poulain J."/>
            <person name="Campsteijn C."/>
            <person name="Adamski M."/>
            <person name="Cross I."/>
            <person name="Yadetie F."/>
            <person name="Muffato M."/>
            <person name="Louis A."/>
            <person name="Butcher S."/>
            <person name="Tsagkogeorga G."/>
            <person name="Konrad A."/>
            <person name="Singh S."/>
            <person name="Jensen M.F."/>
            <person name="Cong E.H."/>
            <person name="Eikeseth-Otteraa H."/>
            <person name="Noel B."/>
            <person name="Anthouard V."/>
            <person name="Porcel B.M."/>
            <person name="Kachouri-Lafond R."/>
            <person name="Nishino A."/>
            <person name="Ugolini M."/>
            <person name="Chourrout P."/>
            <person name="Nishida H."/>
            <person name="Aasland R."/>
            <person name="Huzurbazar S."/>
            <person name="Westhof E."/>
            <person name="Delsuc F."/>
            <person name="Lehrach H."/>
            <person name="Reinhardt R."/>
            <person name="Weissenbach J."/>
            <person name="Roy S.W."/>
            <person name="Artiguenave F."/>
            <person name="Postlethwait J.H."/>
            <person name="Manak J.R."/>
            <person name="Thompson E.M."/>
            <person name="Jaillon O."/>
            <person name="Du Pasquier L."/>
            <person name="Boudinot P."/>
            <person name="Liberles D.A."/>
            <person name="Volff J.N."/>
            <person name="Philippe H."/>
            <person name="Lenhard B."/>
            <person name="Roest Crollius H."/>
            <person name="Wincker P."/>
            <person name="Chourrout D."/>
        </authorList>
    </citation>
    <scope>NUCLEOTIDE SEQUENCE [LARGE SCALE GENOMIC DNA]</scope>
</reference>
<feature type="transmembrane region" description="Helical" evidence="2">
    <location>
        <begin position="200"/>
        <end position="222"/>
    </location>
</feature>
<feature type="transmembrane region" description="Helical" evidence="2">
    <location>
        <begin position="114"/>
        <end position="134"/>
    </location>
</feature>
<evidence type="ECO:0000313" key="3">
    <source>
        <dbReference type="EMBL" id="CBY09885.1"/>
    </source>
</evidence>
<feature type="transmembrane region" description="Helical" evidence="2">
    <location>
        <begin position="162"/>
        <end position="188"/>
    </location>
</feature>
<sequence length="280" mass="31324">MGQIETNANLFTQLYLKLKAEQDPAAQGDKTRRSSSSEFEKESEKVNDVIIPPALEDMDKYDDDLLIPETARAKAIEAMTKRNVEKRRTTMGDDWAAQQQRTFSKRADNSQPRFLTFYLSIILVLSSLAAFSTVSHHLNTTKSICGNLSVVESMDPSTESCYAVTCIAFTSSSYLLSIIVAIFGIEGSRRASSDQKTSRILFWFHHCLGTLSFLALILSLIFMTSNVLQVCAGLYSSGLTFVIILIGTCLSLLLLFLSLMSGFKTRQNLRSIEYRHATFY</sequence>
<protein>
    <submittedName>
        <fullName evidence="3">Uncharacterized protein</fullName>
    </submittedName>
</protein>
<dbReference type="OrthoDB" id="10477745at2759"/>
<evidence type="ECO:0000256" key="2">
    <source>
        <dbReference type="SAM" id="Phobius"/>
    </source>
</evidence>
<keyword evidence="2" id="KW-0812">Transmembrane</keyword>
<proteinExistence type="predicted"/>
<organism evidence="3">
    <name type="scientific">Oikopleura dioica</name>
    <name type="common">Tunicate</name>
    <dbReference type="NCBI Taxonomy" id="34765"/>
    <lineage>
        <taxon>Eukaryota</taxon>
        <taxon>Metazoa</taxon>
        <taxon>Chordata</taxon>
        <taxon>Tunicata</taxon>
        <taxon>Appendicularia</taxon>
        <taxon>Copelata</taxon>
        <taxon>Oikopleuridae</taxon>
        <taxon>Oikopleura</taxon>
    </lineage>
</organism>
<dbReference type="AlphaFoldDB" id="E4XGT7"/>
<evidence type="ECO:0000313" key="4">
    <source>
        <dbReference type="Proteomes" id="UP000001307"/>
    </source>
</evidence>
<name>E4XGT7_OIKDI</name>
<gene>
    <name evidence="3" type="ORF">GSOID_T00010702001</name>
</gene>
<dbReference type="EMBL" id="FN653049">
    <property type="protein sequence ID" value="CBY09885.1"/>
    <property type="molecule type" value="Genomic_DNA"/>
</dbReference>
<feature type="transmembrane region" description="Helical" evidence="2">
    <location>
        <begin position="234"/>
        <end position="260"/>
    </location>
</feature>